<comment type="caution">
    <text evidence="5">The sequence shown here is derived from an EMBL/GenBank/DDBJ whole genome shotgun (WGS) entry which is preliminary data.</text>
</comment>
<dbReference type="AlphaFoldDB" id="A0A554MU47"/>
<dbReference type="Proteomes" id="UP000319894">
    <property type="component" value="Unassembled WGS sequence"/>
</dbReference>
<feature type="transmembrane region" description="Helical" evidence="3">
    <location>
        <begin position="76"/>
        <end position="94"/>
    </location>
</feature>
<keyword evidence="6" id="KW-1185">Reference proteome</keyword>
<evidence type="ECO:0000256" key="1">
    <source>
        <dbReference type="ARBA" id="ARBA00022729"/>
    </source>
</evidence>
<feature type="non-terminal residue" evidence="5">
    <location>
        <position position="1"/>
    </location>
</feature>
<protein>
    <submittedName>
        <fullName evidence="5">PGF-CTERM sorting domain-containing protein</fullName>
    </submittedName>
</protein>
<feature type="domain" description="PGF-CTERM archaeal protein-sorting signal" evidence="4">
    <location>
        <begin position="74"/>
        <end position="96"/>
    </location>
</feature>
<dbReference type="EMBL" id="QMDX01000031">
    <property type="protein sequence ID" value="TSD08647.1"/>
    <property type="molecule type" value="Genomic_DNA"/>
</dbReference>
<name>A0A554MU47_9EURY</name>
<evidence type="ECO:0000313" key="6">
    <source>
        <dbReference type="Proteomes" id="UP000319894"/>
    </source>
</evidence>
<accession>A0A554MU47</accession>
<evidence type="ECO:0000259" key="4">
    <source>
        <dbReference type="Pfam" id="PF18204"/>
    </source>
</evidence>
<proteinExistence type="predicted"/>
<dbReference type="InParanoid" id="A0A554MU47"/>
<evidence type="ECO:0000256" key="2">
    <source>
        <dbReference type="SAM" id="MobiDB-lite"/>
    </source>
</evidence>
<keyword evidence="1" id="KW-0732">Signal</keyword>
<keyword evidence="3" id="KW-1133">Transmembrane helix</keyword>
<feature type="compositionally biased region" description="Pro residues" evidence="2">
    <location>
        <begin position="35"/>
        <end position="53"/>
    </location>
</feature>
<dbReference type="InterPro" id="IPR026371">
    <property type="entry name" value="PGF_CTERM"/>
</dbReference>
<dbReference type="RefSeq" id="WP_144263655.1">
    <property type="nucleotide sequence ID" value="NZ_QMDX01000031.1"/>
</dbReference>
<evidence type="ECO:0000313" key="5">
    <source>
        <dbReference type="EMBL" id="TSD08647.1"/>
    </source>
</evidence>
<feature type="compositionally biased region" description="Polar residues" evidence="2">
    <location>
        <begin position="1"/>
        <end position="10"/>
    </location>
</feature>
<keyword evidence="3" id="KW-0472">Membrane</keyword>
<organism evidence="5 6">
    <name type="scientific">Haloglomus irregulare</name>
    <dbReference type="NCBI Taxonomy" id="2234134"/>
    <lineage>
        <taxon>Archaea</taxon>
        <taxon>Methanobacteriati</taxon>
        <taxon>Methanobacteriota</taxon>
        <taxon>Stenosarchaea group</taxon>
        <taxon>Halobacteria</taxon>
        <taxon>Halobacteriales</taxon>
        <taxon>Natronomonadaceae</taxon>
        <taxon>Haloglomus</taxon>
    </lineage>
</organism>
<sequence>EAYDFVSSNGAEDAPYTTAAGDIVLDGAQISAPSTPTPTPTEAPTPTATPEPDTPTATEEPEDSTPTETTSGGQPGFGLAVSLLALIGAALIALRRRN</sequence>
<dbReference type="NCBIfam" id="TIGR04126">
    <property type="entry name" value="PGF_CTERM"/>
    <property type="match status" value="1"/>
</dbReference>
<dbReference type="GO" id="GO:0005886">
    <property type="term" value="C:plasma membrane"/>
    <property type="evidence" value="ECO:0007669"/>
    <property type="project" value="UniProtKB-SubCell"/>
</dbReference>
<gene>
    <name evidence="5" type="ORF">DP107_18905</name>
</gene>
<dbReference type="Pfam" id="PF18204">
    <property type="entry name" value="PGF-CTERM"/>
    <property type="match status" value="1"/>
</dbReference>
<feature type="region of interest" description="Disordered" evidence="2">
    <location>
        <begin position="1"/>
        <end position="77"/>
    </location>
</feature>
<dbReference type="GO" id="GO:0030115">
    <property type="term" value="C:S-layer"/>
    <property type="evidence" value="ECO:0007669"/>
    <property type="project" value="UniProtKB-SubCell"/>
</dbReference>
<reference evidence="5 6" key="1">
    <citation type="submission" date="2018-06" db="EMBL/GenBank/DDBJ databases">
        <title>Natronomonas sp. F16-60 a new haloarchaeon isolated from a solar saltern of Isla Cristina, Huelva, Spain.</title>
        <authorList>
            <person name="Duran-Viseras A."/>
            <person name="Sanchez-Porro C."/>
            <person name="Ventosa A."/>
        </authorList>
    </citation>
    <scope>NUCLEOTIDE SEQUENCE [LARGE SCALE GENOMIC DNA]</scope>
    <source>
        <strain evidence="5 6">F16-60</strain>
    </source>
</reference>
<keyword evidence="3" id="KW-0812">Transmembrane</keyword>
<evidence type="ECO:0000256" key="3">
    <source>
        <dbReference type="SAM" id="Phobius"/>
    </source>
</evidence>